<comment type="caution">
    <text evidence="2">The sequence shown here is derived from an EMBL/GenBank/DDBJ whole genome shotgun (WGS) entry which is preliminary data.</text>
</comment>
<gene>
    <name evidence="2" type="ORF">H6H03_17235</name>
</gene>
<evidence type="ECO:0000313" key="2">
    <source>
        <dbReference type="EMBL" id="MBD2735616.1"/>
    </source>
</evidence>
<keyword evidence="1" id="KW-1133">Transmembrane helix</keyword>
<dbReference type="RefSeq" id="WP_190956266.1">
    <property type="nucleotide sequence ID" value="NZ_JACJTU010000015.1"/>
</dbReference>
<protein>
    <submittedName>
        <fullName evidence="2">Uncharacterized protein</fullName>
    </submittedName>
</protein>
<keyword evidence="1" id="KW-0472">Membrane</keyword>
<organism evidence="2 3">
    <name type="scientific">Nostoc paludosum FACHB-159</name>
    <dbReference type="NCBI Taxonomy" id="2692908"/>
    <lineage>
        <taxon>Bacteria</taxon>
        <taxon>Bacillati</taxon>
        <taxon>Cyanobacteriota</taxon>
        <taxon>Cyanophyceae</taxon>
        <taxon>Nostocales</taxon>
        <taxon>Nostocaceae</taxon>
        <taxon>Nostoc</taxon>
    </lineage>
</organism>
<reference evidence="2 3" key="1">
    <citation type="journal article" date="2020" name="ISME J.">
        <title>Comparative genomics reveals insights into cyanobacterial evolution and habitat adaptation.</title>
        <authorList>
            <person name="Chen M.Y."/>
            <person name="Teng W.K."/>
            <person name="Zhao L."/>
            <person name="Hu C.X."/>
            <person name="Zhou Y.K."/>
            <person name="Han B.P."/>
            <person name="Song L.R."/>
            <person name="Shu W.S."/>
        </authorList>
    </citation>
    <scope>NUCLEOTIDE SEQUENCE [LARGE SCALE GENOMIC DNA]</scope>
    <source>
        <strain evidence="2 3">FACHB-159</strain>
    </source>
</reference>
<proteinExistence type="predicted"/>
<evidence type="ECO:0000313" key="3">
    <source>
        <dbReference type="Proteomes" id="UP000637383"/>
    </source>
</evidence>
<accession>A0ABR8K9Y5</accession>
<dbReference type="Proteomes" id="UP000637383">
    <property type="component" value="Unassembled WGS sequence"/>
</dbReference>
<evidence type="ECO:0000256" key="1">
    <source>
        <dbReference type="SAM" id="Phobius"/>
    </source>
</evidence>
<dbReference type="EMBL" id="JACJTU010000015">
    <property type="protein sequence ID" value="MBD2735616.1"/>
    <property type="molecule type" value="Genomic_DNA"/>
</dbReference>
<name>A0ABR8K9Y5_9NOSO</name>
<keyword evidence="1" id="KW-0812">Transmembrane</keyword>
<sequence>MGHWALGIGNFCRLFFYIAVGLVVYTQLIVRILPTEDLTIFNCEL</sequence>
<feature type="transmembrane region" description="Helical" evidence="1">
    <location>
        <begin position="14"/>
        <end position="33"/>
    </location>
</feature>
<keyword evidence="3" id="KW-1185">Reference proteome</keyword>